<gene>
    <name evidence="9" type="ORF">ACFYNQ_51195</name>
</gene>
<name>A0ABW6ML78_9ACTN</name>
<dbReference type="Gene3D" id="3.40.47.10">
    <property type="match status" value="2"/>
</dbReference>
<dbReference type="SUPFAM" id="SSF52151">
    <property type="entry name" value="FabD/lysophospholipase-like"/>
    <property type="match status" value="2"/>
</dbReference>
<dbReference type="CDD" id="cd00833">
    <property type="entry name" value="PKS"/>
    <property type="match status" value="2"/>
</dbReference>
<keyword evidence="10" id="KW-1185">Reference proteome</keyword>
<feature type="domain" description="Ketosynthase family 3 (KS3)" evidence="8">
    <location>
        <begin position="1060"/>
        <end position="1486"/>
    </location>
</feature>
<evidence type="ECO:0000259" key="8">
    <source>
        <dbReference type="PROSITE" id="PS52004"/>
    </source>
</evidence>
<dbReference type="EMBL" id="JBIAHM010000043">
    <property type="protein sequence ID" value="MFE9606885.1"/>
    <property type="molecule type" value="Genomic_DNA"/>
</dbReference>
<keyword evidence="4" id="KW-0045">Antibiotic biosynthesis</keyword>
<evidence type="ECO:0000256" key="4">
    <source>
        <dbReference type="ARBA" id="ARBA00023194"/>
    </source>
</evidence>
<proteinExistence type="predicted"/>
<dbReference type="Gene3D" id="3.40.366.10">
    <property type="entry name" value="Malonyl-Coenzyme A Acyl Carrier Protein, domain 2"/>
    <property type="match status" value="2"/>
</dbReference>
<dbReference type="InterPro" id="IPR014030">
    <property type="entry name" value="Ketoacyl_synth_N"/>
</dbReference>
<dbReference type="SUPFAM" id="SSF55048">
    <property type="entry name" value="Probable ACP-binding domain of malonyl-CoA ACP transacylase"/>
    <property type="match status" value="1"/>
</dbReference>
<accession>A0ABW6ML78</accession>
<dbReference type="InterPro" id="IPR016039">
    <property type="entry name" value="Thiolase-like"/>
</dbReference>
<evidence type="ECO:0000256" key="2">
    <source>
        <dbReference type="ARBA" id="ARBA00022553"/>
    </source>
</evidence>
<dbReference type="PROSITE" id="PS50075">
    <property type="entry name" value="CARRIER"/>
    <property type="match status" value="1"/>
</dbReference>
<dbReference type="SMART" id="SM00823">
    <property type="entry name" value="PKS_PP"/>
    <property type="match status" value="1"/>
</dbReference>
<dbReference type="Gene3D" id="3.30.70.3290">
    <property type="match status" value="2"/>
</dbReference>
<dbReference type="Pfam" id="PF00550">
    <property type="entry name" value="PP-binding"/>
    <property type="match status" value="1"/>
</dbReference>
<dbReference type="InterPro" id="IPR001227">
    <property type="entry name" value="Ac_transferase_dom_sf"/>
</dbReference>
<dbReference type="InterPro" id="IPR016035">
    <property type="entry name" value="Acyl_Trfase/lysoPLipase"/>
</dbReference>
<dbReference type="Pfam" id="PF16197">
    <property type="entry name" value="KAsynt_C_assoc"/>
    <property type="match status" value="2"/>
</dbReference>
<dbReference type="InterPro" id="IPR020806">
    <property type="entry name" value="PKS_PP-bd"/>
</dbReference>
<feature type="non-terminal residue" evidence="9">
    <location>
        <position position="1620"/>
    </location>
</feature>
<dbReference type="Gene3D" id="1.10.1200.10">
    <property type="entry name" value="ACP-like"/>
    <property type="match status" value="1"/>
</dbReference>
<comment type="caution">
    <text evidence="9">The sequence shown here is derived from an EMBL/GenBank/DDBJ whole genome shotgun (WGS) entry which is preliminary data.</text>
</comment>
<dbReference type="PANTHER" id="PTHR43775">
    <property type="entry name" value="FATTY ACID SYNTHASE"/>
    <property type="match status" value="1"/>
</dbReference>
<dbReference type="SUPFAM" id="SSF53901">
    <property type="entry name" value="Thiolase-like"/>
    <property type="match status" value="2"/>
</dbReference>
<dbReference type="InterPro" id="IPR036736">
    <property type="entry name" value="ACP-like_sf"/>
</dbReference>
<dbReference type="Pfam" id="PF00109">
    <property type="entry name" value="ketoacyl-synt"/>
    <property type="match status" value="2"/>
</dbReference>
<evidence type="ECO:0000313" key="9">
    <source>
        <dbReference type="EMBL" id="MFE9606885.1"/>
    </source>
</evidence>
<dbReference type="InterPro" id="IPR018201">
    <property type="entry name" value="Ketoacyl_synth_AS"/>
</dbReference>
<dbReference type="InterPro" id="IPR020841">
    <property type="entry name" value="PKS_Beta-ketoAc_synthase_dom"/>
</dbReference>
<dbReference type="SUPFAM" id="SSF47336">
    <property type="entry name" value="ACP-like"/>
    <property type="match status" value="1"/>
</dbReference>
<evidence type="ECO:0000256" key="5">
    <source>
        <dbReference type="ARBA" id="ARBA00023268"/>
    </source>
</evidence>
<feature type="domain" description="Ketosynthase family 3 (KS3)" evidence="8">
    <location>
        <begin position="19"/>
        <end position="452"/>
    </location>
</feature>
<keyword evidence="1" id="KW-0596">Phosphopantetheine</keyword>
<keyword evidence="2" id="KW-0597">Phosphoprotein</keyword>
<protein>
    <submittedName>
        <fullName evidence="9">Beta-ketoacyl synthase N-terminal-like domain-containing protein</fullName>
    </submittedName>
</protein>
<feature type="domain" description="Carrier" evidence="7">
    <location>
        <begin position="961"/>
        <end position="1039"/>
    </location>
</feature>
<dbReference type="PROSITE" id="PS52004">
    <property type="entry name" value="KS3_2"/>
    <property type="match status" value="2"/>
</dbReference>
<dbReference type="Pfam" id="PF02801">
    <property type="entry name" value="Ketoacyl-synt_C"/>
    <property type="match status" value="2"/>
</dbReference>
<dbReference type="PROSITE" id="PS00606">
    <property type="entry name" value="KS3_1"/>
    <property type="match status" value="1"/>
</dbReference>
<dbReference type="InterPro" id="IPR050091">
    <property type="entry name" value="PKS_NRPS_Biosynth_Enz"/>
</dbReference>
<dbReference type="PANTHER" id="PTHR43775:SF51">
    <property type="entry name" value="INACTIVE PHENOLPHTHIOCEROL SYNTHESIS POLYKETIDE SYNTHASE TYPE I PKS1-RELATED"/>
    <property type="match status" value="1"/>
</dbReference>
<dbReference type="RefSeq" id="WP_388115731.1">
    <property type="nucleotide sequence ID" value="NZ_JBIAHM010000043.1"/>
</dbReference>
<evidence type="ECO:0000259" key="7">
    <source>
        <dbReference type="PROSITE" id="PS50075"/>
    </source>
</evidence>
<dbReference type="InterPro" id="IPR014043">
    <property type="entry name" value="Acyl_transferase_dom"/>
</dbReference>
<keyword evidence="6" id="KW-0012">Acyltransferase</keyword>
<evidence type="ECO:0000256" key="6">
    <source>
        <dbReference type="ARBA" id="ARBA00023315"/>
    </source>
</evidence>
<sequence length="1620" mass="169612">MVNDIDSGANPVNGPGVNPDAVAIVGLSCRFPGAPDPEQYWQLLANGEHAIRDVPEDRWDGAEFYDPDPAAPGRTNARQAGFLDRVDAFDARFFGISPREAASMDPQQRLMLELAWEALENAGTLPDRIRDTRTGVFIGAMLDDYSTLLQRSGTAAIGPYTSTGLHRSIIANRLSYFLGLRGPSLAVDSGQSSALVAVHQACESLRKGESSLALAGGVNLILAPESSVGVAKFGGLSPDSRAYTFDARANGYVRGEGGGLVVLKRLADAEADGDDVICVILGGAVNNDGGGTGLTAPNGAAQTEVIRIAQRRSGISPSDVGYVELHGTGTKVGDPVEAAALGAVFAPERDTGRGPDEAPRLPLVVGSAKTNIGHLEGAAGIAGLIKAALSVRHREIPASLNFETPNPDIPLDRLGLRVRTEHGPWPRPAARLVAGVSSFGMGGTNCHVVLAEAPASAAVRAAGSPPSPEATGDAAPVVWPVSARTHRALREQAARLRESVATRPELAPSDIGFSLATTRTAFDRRAVVLGATRDELLDGLAALARGGTASEAVQGSAAGAGGTALMFTGQGSQRPGMGRELYTAFPAFADAFDEVCEHFDAHLDRSLRDLVFGEPDSAEATLLDRTVFTQPALFAVETALFRLVESFGVTPDYLIGHSIGELVAAHAAGVFSLPDACALVAARGRLMQSAPEGGTMLAIGASETEVLPVLAQYEGRLSLASVNGPRAVVVAGDTDAARAVADRFRGEGVRTKRLRVSHAFHSPHMDGVLEEFRRAAETVTYHEPAIAVISNVSGRVATAEELTSPDYWVRHIRECVRFHDGVRTLHERSVTTFLELGPDPVLTGMAQDTLAGQDTDTGNRLPVVAALLNSRSGEPRTVVKALATAYTGGTDVDWASYPGIRTGNRVALPTYGFQRKRHWIDVPGIPLPGTVAGEVVAEVDETDETDDGTLVARLRGLSEREREQLVVALVCAHAGGVLEYDPREVIEPTLSFKEIGHNSLTSVELRDRLVAETGLPLPAALVYDYPTPLVLARHIVRELLGERDATGTGTAPTTVGAAADDPIAIVAMGCRFPGGVASPEDLWRLVADGVDAIGGLPTDRGWDIEELYDPERGRSGKTYARDGGFLTGADGFDAEFFGISPREAAAMDPQQRLLLETAWEALERAGIEPSTLHGTPTGVFVGATAQDYGPRLHEPADGFDGYLLTGSTPSVASGRIAYTFGLEGPAMTIDTACSSSLVALHLAAQALRNRECSLALAGGATVMATPGMFVEFSRQQGLSPDGRCKAFAAAADGTGWAEGVGMVLLERLSDARDNGHQVLAVLRGSAVNQDGASNGLAAPNGPSQQRVIRQALAAAGLSADEVDAVEAHGTGTKLGDPIEAQALLATYGQEHSPEQPLWLGSLKSNIGHAQQAAGIGGVMKMVMAMREGVLPRTLHVDEASPHVDWSSGAVSLLTEERAWPELGRPRRAAVSSFGISGTNAHVILEQPEPEGEMGRATVPPGGVVPWALSARTPEALREQAERLRELVVARPELAPADVGAALVGTRSSFAQRAVVVGSDREVLLRGLGALASGEADPAVVQGVAGPGGRTVLVFPGQGSQWVGMACGLSGASPVFRERLV</sequence>
<dbReference type="InterPro" id="IPR009081">
    <property type="entry name" value="PP-bd_ACP"/>
</dbReference>
<dbReference type="InterPro" id="IPR016036">
    <property type="entry name" value="Malonyl_transacylase_ACP-bd"/>
</dbReference>
<dbReference type="InterPro" id="IPR014031">
    <property type="entry name" value="Ketoacyl_synth_C"/>
</dbReference>
<evidence type="ECO:0000313" key="10">
    <source>
        <dbReference type="Proteomes" id="UP001601303"/>
    </source>
</evidence>
<evidence type="ECO:0000256" key="3">
    <source>
        <dbReference type="ARBA" id="ARBA00022679"/>
    </source>
</evidence>
<dbReference type="InterPro" id="IPR032821">
    <property type="entry name" value="PKS_assoc"/>
</dbReference>
<dbReference type="Pfam" id="PF00698">
    <property type="entry name" value="Acyl_transf_1"/>
    <property type="match status" value="1"/>
</dbReference>
<keyword evidence="3" id="KW-0808">Transferase</keyword>
<keyword evidence="5" id="KW-0511">Multifunctional enzyme</keyword>
<organism evidence="9 10">
    <name type="scientific">Streptomyces hokutonensis</name>
    <dbReference type="NCBI Taxonomy" id="1306990"/>
    <lineage>
        <taxon>Bacteria</taxon>
        <taxon>Bacillati</taxon>
        <taxon>Actinomycetota</taxon>
        <taxon>Actinomycetes</taxon>
        <taxon>Kitasatosporales</taxon>
        <taxon>Streptomycetaceae</taxon>
        <taxon>Streptomyces</taxon>
    </lineage>
</organism>
<dbReference type="SMART" id="SM00825">
    <property type="entry name" value="PKS_KS"/>
    <property type="match status" value="2"/>
</dbReference>
<dbReference type="SMART" id="SM00827">
    <property type="entry name" value="PKS_AT"/>
    <property type="match status" value="1"/>
</dbReference>
<evidence type="ECO:0000256" key="1">
    <source>
        <dbReference type="ARBA" id="ARBA00022450"/>
    </source>
</evidence>
<dbReference type="Proteomes" id="UP001601303">
    <property type="component" value="Unassembled WGS sequence"/>
</dbReference>
<reference evidence="9 10" key="1">
    <citation type="submission" date="2024-10" db="EMBL/GenBank/DDBJ databases">
        <title>The Natural Products Discovery Center: Release of the First 8490 Sequenced Strains for Exploring Actinobacteria Biosynthetic Diversity.</title>
        <authorList>
            <person name="Kalkreuter E."/>
            <person name="Kautsar S.A."/>
            <person name="Yang D."/>
            <person name="Bader C.D."/>
            <person name="Teijaro C.N."/>
            <person name="Fluegel L."/>
            <person name="Davis C.M."/>
            <person name="Simpson J.R."/>
            <person name="Lauterbach L."/>
            <person name="Steele A.D."/>
            <person name="Gui C."/>
            <person name="Meng S."/>
            <person name="Li G."/>
            <person name="Viehrig K."/>
            <person name="Ye F."/>
            <person name="Su P."/>
            <person name="Kiefer A.F."/>
            <person name="Nichols A."/>
            <person name="Cepeda A.J."/>
            <person name="Yan W."/>
            <person name="Fan B."/>
            <person name="Jiang Y."/>
            <person name="Adhikari A."/>
            <person name="Zheng C.-J."/>
            <person name="Schuster L."/>
            <person name="Cowan T.M."/>
            <person name="Smanski M.J."/>
            <person name="Chevrette M.G."/>
            <person name="De Carvalho L.P.S."/>
            <person name="Shen B."/>
        </authorList>
    </citation>
    <scope>NUCLEOTIDE SEQUENCE [LARGE SCALE GENOMIC DNA]</scope>
    <source>
        <strain evidence="9 10">NPDC006488</strain>
    </source>
</reference>